<gene>
    <name evidence="1" type="ORF">LCGC14_2403970</name>
</gene>
<protein>
    <submittedName>
        <fullName evidence="1">Uncharacterized protein</fullName>
    </submittedName>
</protein>
<comment type="caution">
    <text evidence="1">The sequence shown here is derived from an EMBL/GenBank/DDBJ whole genome shotgun (WGS) entry which is preliminary data.</text>
</comment>
<name>A0A0F9BUP0_9ZZZZ</name>
<reference evidence="1" key="1">
    <citation type="journal article" date="2015" name="Nature">
        <title>Complex archaea that bridge the gap between prokaryotes and eukaryotes.</title>
        <authorList>
            <person name="Spang A."/>
            <person name="Saw J.H."/>
            <person name="Jorgensen S.L."/>
            <person name="Zaremba-Niedzwiedzka K."/>
            <person name="Martijn J."/>
            <person name="Lind A.E."/>
            <person name="van Eijk R."/>
            <person name="Schleper C."/>
            <person name="Guy L."/>
            <person name="Ettema T.J."/>
        </authorList>
    </citation>
    <scope>NUCLEOTIDE SEQUENCE</scope>
</reference>
<proteinExistence type="predicted"/>
<dbReference type="EMBL" id="LAZR01036166">
    <property type="protein sequence ID" value="KKL25569.1"/>
    <property type="molecule type" value="Genomic_DNA"/>
</dbReference>
<sequence>MYLEIHRSLTRESKRLEQEAKKMNVKWSKRKISRNRRVTNISHVLCVWFDIIPTRMDFWNMSGIYKTVHRINVTIQDGVII</sequence>
<organism evidence="1">
    <name type="scientific">marine sediment metagenome</name>
    <dbReference type="NCBI Taxonomy" id="412755"/>
    <lineage>
        <taxon>unclassified sequences</taxon>
        <taxon>metagenomes</taxon>
        <taxon>ecological metagenomes</taxon>
    </lineage>
</organism>
<dbReference type="AlphaFoldDB" id="A0A0F9BUP0"/>
<accession>A0A0F9BUP0</accession>
<evidence type="ECO:0000313" key="1">
    <source>
        <dbReference type="EMBL" id="KKL25569.1"/>
    </source>
</evidence>